<name>A0A222EAA9_9RHOB</name>
<evidence type="ECO:0000313" key="2">
    <source>
        <dbReference type="EMBL" id="ASP23137.1"/>
    </source>
</evidence>
<dbReference type="Pfam" id="PF04314">
    <property type="entry name" value="PCuAC"/>
    <property type="match status" value="1"/>
</dbReference>
<keyword evidence="3" id="KW-1185">Reference proteome</keyword>
<dbReference type="InterPro" id="IPR036182">
    <property type="entry name" value="PCuAC_sf"/>
</dbReference>
<dbReference type="AlphaFoldDB" id="A0A222EAA9"/>
<sequence length="157" mass="16645">MTLKTLFVGAVALALATPVLADIVITDPYARSSGPTAKAGAAFMVIENTGTEDDRLIGVSSEVAVRVELHTHKDMGEGVMRMMEVEEGFAVPAGGTHMLQRGGDHVMFMGLNGPMEQGKTVAVTLIFEKAGEMVVDIPVDLERKPMHHMGHGMGASN</sequence>
<dbReference type="SUPFAM" id="SSF110087">
    <property type="entry name" value="DR1885-like metal-binding protein"/>
    <property type="match status" value="1"/>
</dbReference>
<accession>A0A222EAA9</accession>
<dbReference type="Proteomes" id="UP000203589">
    <property type="component" value="Chromosome"/>
</dbReference>
<organism evidence="2 3">
    <name type="scientific">Antarctobacter heliothermus</name>
    <dbReference type="NCBI Taxonomy" id="74033"/>
    <lineage>
        <taxon>Bacteria</taxon>
        <taxon>Pseudomonadati</taxon>
        <taxon>Pseudomonadota</taxon>
        <taxon>Alphaproteobacteria</taxon>
        <taxon>Rhodobacterales</taxon>
        <taxon>Roseobacteraceae</taxon>
        <taxon>Antarctobacter</taxon>
    </lineage>
</organism>
<feature type="signal peptide" evidence="1">
    <location>
        <begin position="1"/>
        <end position="21"/>
    </location>
</feature>
<dbReference type="Gene3D" id="2.60.40.1890">
    <property type="entry name" value="PCu(A)C copper chaperone"/>
    <property type="match status" value="1"/>
</dbReference>
<dbReference type="PANTHER" id="PTHR36302">
    <property type="entry name" value="BLR7088 PROTEIN"/>
    <property type="match status" value="1"/>
</dbReference>
<dbReference type="EMBL" id="CP022540">
    <property type="protein sequence ID" value="ASP23137.1"/>
    <property type="molecule type" value="Genomic_DNA"/>
</dbReference>
<gene>
    <name evidence="2" type="ORF">ANTHELSMS3_04540</name>
</gene>
<keyword evidence="1" id="KW-0732">Signal</keyword>
<proteinExistence type="predicted"/>
<protein>
    <submittedName>
        <fullName evidence="2">Copper chaperone PCu(A)C</fullName>
    </submittedName>
</protein>
<evidence type="ECO:0000313" key="3">
    <source>
        <dbReference type="Proteomes" id="UP000203589"/>
    </source>
</evidence>
<dbReference type="RefSeq" id="WP_094037303.1">
    <property type="nucleotide sequence ID" value="NZ_CP022540.1"/>
</dbReference>
<dbReference type="PANTHER" id="PTHR36302:SF1">
    <property type="entry name" value="COPPER CHAPERONE PCU(A)C"/>
    <property type="match status" value="1"/>
</dbReference>
<dbReference type="KEGG" id="aht:ANTHELSMS3_04540"/>
<dbReference type="InterPro" id="IPR007410">
    <property type="entry name" value="LpqE-like"/>
</dbReference>
<feature type="chain" id="PRO_5012646136" evidence="1">
    <location>
        <begin position="22"/>
        <end position="157"/>
    </location>
</feature>
<evidence type="ECO:0000256" key="1">
    <source>
        <dbReference type="SAM" id="SignalP"/>
    </source>
</evidence>
<dbReference type="InterPro" id="IPR058248">
    <property type="entry name" value="Lxx211020-like"/>
</dbReference>
<dbReference type="OrthoDB" id="9796962at2"/>
<reference evidence="2 3" key="1">
    <citation type="submission" date="2017-07" db="EMBL/GenBank/DDBJ databases">
        <title>Genome Sequence of Antarctobacter heliothermus Strain SMS3 Isolated from a culture of the Diatom Skeletonema marinoi.</title>
        <authorList>
            <person name="Topel M."/>
            <person name="Pinder M.I.M."/>
            <person name="Johansson O.N."/>
            <person name="Kourtchenko O."/>
            <person name="Godhe A."/>
            <person name="Clarke A.K."/>
        </authorList>
    </citation>
    <scope>NUCLEOTIDE SEQUENCE [LARGE SCALE GENOMIC DNA]</scope>
    <source>
        <strain evidence="2 3">SMS3</strain>
    </source>
</reference>